<keyword evidence="1" id="KW-0812">Transmembrane</keyword>
<protein>
    <submittedName>
        <fullName evidence="2">Uncharacterized protein</fullName>
    </submittedName>
</protein>
<keyword evidence="1" id="KW-0472">Membrane</keyword>
<keyword evidence="1" id="KW-1133">Transmembrane helix</keyword>
<feature type="transmembrane region" description="Helical" evidence="1">
    <location>
        <begin position="48"/>
        <end position="72"/>
    </location>
</feature>
<evidence type="ECO:0000313" key="3">
    <source>
        <dbReference type="Proteomes" id="UP000176714"/>
    </source>
</evidence>
<name>A0A1F6ES39_9BACT</name>
<proteinExistence type="predicted"/>
<evidence type="ECO:0000313" key="2">
    <source>
        <dbReference type="EMBL" id="OGG76252.1"/>
    </source>
</evidence>
<comment type="caution">
    <text evidence="2">The sequence shown here is derived from an EMBL/GenBank/DDBJ whole genome shotgun (WGS) entry which is preliminary data.</text>
</comment>
<sequence length="84" mass="9167">MRGLITLLAFISALFFPWPLTALLAIIAAMREPLVPLALGIFVDTLYYVPSALSLPLSTLLGALVTVLAFFVHSRLRTSPVRDL</sequence>
<dbReference type="EMBL" id="MFMD01000037">
    <property type="protein sequence ID" value="OGG76252.1"/>
    <property type="molecule type" value="Genomic_DNA"/>
</dbReference>
<organism evidence="2 3">
    <name type="scientific">Candidatus Kaiserbacteria bacterium RIFCSPLOWO2_01_FULL_55_19</name>
    <dbReference type="NCBI Taxonomy" id="1798516"/>
    <lineage>
        <taxon>Bacteria</taxon>
        <taxon>Candidatus Kaiseribacteriota</taxon>
    </lineage>
</organism>
<accession>A0A1F6ES39</accession>
<evidence type="ECO:0000256" key="1">
    <source>
        <dbReference type="SAM" id="Phobius"/>
    </source>
</evidence>
<dbReference type="STRING" id="1798516.A2950_02260"/>
<dbReference type="AlphaFoldDB" id="A0A1F6ES39"/>
<gene>
    <name evidence="2" type="ORF">A2950_02260</name>
</gene>
<dbReference type="Proteomes" id="UP000176714">
    <property type="component" value="Unassembled WGS sequence"/>
</dbReference>
<reference evidence="2 3" key="1">
    <citation type="journal article" date="2016" name="Nat. Commun.">
        <title>Thousands of microbial genomes shed light on interconnected biogeochemical processes in an aquifer system.</title>
        <authorList>
            <person name="Anantharaman K."/>
            <person name="Brown C.T."/>
            <person name="Hug L.A."/>
            <person name="Sharon I."/>
            <person name="Castelle C.J."/>
            <person name="Probst A.J."/>
            <person name="Thomas B.C."/>
            <person name="Singh A."/>
            <person name="Wilkins M.J."/>
            <person name="Karaoz U."/>
            <person name="Brodie E.L."/>
            <person name="Williams K.H."/>
            <person name="Hubbard S.S."/>
            <person name="Banfield J.F."/>
        </authorList>
    </citation>
    <scope>NUCLEOTIDE SEQUENCE [LARGE SCALE GENOMIC DNA]</scope>
</reference>